<feature type="transmembrane region" description="Helical" evidence="1">
    <location>
        <begin position="117"/>
        <end position="139"/>
    </location>
</feature>
<gene>
    <name evidence="2" type="ORF">GP2143_02614</name>
</gene>
<feature type="transmembrane region" description="Helical" evidence="1">
    <location>
        <begin position="12"/>
        <end position="38"/>
    </location>
</feature>
<keyword evidence="1" id="KW-0472">Membrane</keyword>
<keyword evidence="1" id="KW-0812">Transmembrane</keyword>
<dbReference type="OrthoDB" id="5734577at2"/>
<dbReference type="STRING" id="247633.GP2143_02614"/>
<keyword evidence="3" id="KW-1185">Reference proteome</keyword>
<evidence type="ECO:0000313" key="2">
    <source>
        <dbReference type="EMBL" id="EAW30780.1"/>
    </source>
</evidence>
<accession>A0YEE4</accession>
<protein>
    <submittedName>
        <fullName evidence="2">Uncharacterized protein</fullName>
    </submittedName>
</protein>
<comment type="caution">
    <text evidence="2">The sequence shown here is derived from an EMBL/GenBank/DDBJ whole genome shotgun (WGS) entry which is preliminary data.</text>
</comment>
<dbReference type="EMBL" id="AAVT01000006">
    <property type="protein sequence ID" value="EAW30780.1"/>
    <property type="molecule type" value="Genomic_DNA"/>
</dbReference>
<evidence type="ECO:0000256" key="1">
    <source>
        <dbReference type="SAM" id="Phobius"/>
    </source>
</evidence>
<sequence length="149" mass="15928">MQNSIVRNVFGFFAAVIAAYVLGAIFISQGNIASIIALDFDVSVAQRFEAALHDVTHMTNIYLPVIAVSYFVSMPVARFIIKYVPQQRAILYALAGAVGLVAIHLIMKMVLGLTGIAATRTFVGLLAQAIAGGVGGYLFHRISLNRGVS</sequence>
<organism evidence="2 3">
    <name type="scientific">marine gamma proteobacterium HTCC2143</name>
    <dbReference type="NCBI Taxonomy" id="247633"/>
    <lineage>
        <taxon>Bacteria</taxon>
        <taxon>Pseudomonadati</taxon>
        <taxon>Pseudomonadota</taxon>
        <taxon>Gammaproteobacteria</taxon>
        <taxon>Cellvibrionales</taxon>
        <taxon>Spongiibacteraceae</taxon>
        <taxon>BD1-7 clade</taxon>
    </lineage>
</organism>
<evidence type="ECO:0000313" key="3">
    <source>
        <dbReference type="Proteomes" id="UP000004931"/>
    </source>
</evidence>
<dbReference type="Proteomes" id="UP000004931">
    <property type="component" value="Unassembled WGS sequence"/>
</dbReference>
<feature type="transmembrane region" description="Helical" evidence="1">
    <location>
        <begin position="89"/>
        <end position="111"/>
    </location>
</feature>
<dbReference type="AlphaFoldDB" id="A0YEE4"/>
<name>A0YEE4_9GAMM</name>
<keyword evidence="1" id="KW-1133">Transmembrane helix</keyword>
<proteinExistence type="predicted"/>
<feature type="transmembrane region" description="Helical" evidence="1">
    <location>
        <begin position="58"/>
        <end position="77"/>
    </location>
</feature>
<reference evidence="2 3" key="1">
    <citation type="journal article" date="2010" name="J. Bacteriol.">
        <title>Genome sequence of the oligotrophic marine Gammaproteobacterium HTCC2143, isolated from the Oregon Coast.</title>
        <authorList>
            <person name="Oh H.M."/>
            <person name="Kang I."/>
            <person name="Ferriera S."/>
            <person name="Giovannoni S.J."/>
            <person name="Cho J.C."/>
        </authorList>
    </citation>
    <scope>NUCLEOTIDE SEQUENCE [LARGE SCALE GENOMIC DNA]</scope>
    <source>
        <strain evidence="2 3">HTCC2143</strain>
    </source>
</reference>